<dbReference type="SUPFAM" id="SSF82171">
    <property type="entry name" value="DPP6 N-terminal domain-like"/>
    <property type="match status" value="1"/>
</dbReference>
<dbReference type="InterPro" id="IPR036737">
    <property type="entry name" value="OmpA-like_sf"/>
</dbReference>
<dbReference type="STRING" id="529505.SAMN05421761_10810"/>
<dbReference type="InterPro" id="IPR011659">
    <property type="entry name" value="WD40"/>
</dbReference>
<dbReference type="PANTHER" id="PTHR30329:SF21">
    <property type="entry name" value="LIPOPROTEIN YIAD-RELATED"/>
    <property type="match status" value="1"/>
</dbReference>
<dbReference type="Pfam" id="PF00691">
    <property type="entry name" value="OmpA"/>
    <property type="match status" value="1"/>
</dbReference>
<organism evidence="6 7">
    <name type="scientific">Belliella pelovolcani</name>
    <dbReference type="NCBI Taxonomy" id="529505"/>
    <lineage>
        <taxon>Bacteria</taxon>
        <taxon>Pseudomonadati</taxon>
        <taxon>Bacteroidota</taxon>
        <taxon>Cytophagia</taxon>
        <taxon>Cytophagales</taxon>
        <taxon>Cyclobacteriaceae</taxon>
        <taxon>Belliella</taxon>
    </lineage>
</organism>
<accession>A0A1N7MZ39</accession>
<dbReference type="InterPro" id="IPR006665">
    <property type="entry name" value="OmpA-like"/>
</dbReference>
<dbReference type="GO" id="GO:0009279">
    <property type="term" value="C:cell outer membrane"/>
    <property type="evidence" value="ECO:0007669"/>
    <property type="project" value="UniProtKB-SubCell"/>
</dbReference>
<keyword evidence="3" id="KW-0998">Cell outer membrane</keyword>
<evidence type="ECO:0000313" key="6">
    <source>
        <dbReference type="EMBL" id="SIS91377.1"/>
    </source>
</evidence>
<dbReference type="InterPro" id="IPR050330">
    <property type="entry name" value="Bact_OuterMem_StrucFunc"/>
</dbReference>
<dbReference type="InterPro" id="IPR011042">
    <property type="entry name" value="6-blade_b-propeller_TolB-like"/>
</dbReference>
<dbReference type="RefSeq" id="WP_076501132.1">
    <property type="nucleotide sequence ID" value="NZ_FTOP01000008.1"/>
</dbReference>
<protein>
    <submittedName>
        <fullName evidence="6">Outer membrane protein OmpA</fullName>
    </submittedName>
</protein>
<proteinExistence type="predicted"/>
<dbReference type="Pfam" id="PF07676">
    <property type="entry name" value="PD40"/>
    <property type="match status" value="2"/>
</dbReference>
<evidence type="ECO:0000256" key="4">
    <source>
        <dbReference type="PROSITE-ProRule" id="PRU00473"/>
    </source>
</evidence>
<dbReference type="Gene3D" id="2.120.10.30">
    <property type="entry name" value="TolB, C-terminal domain"/>
    <property type="match status" value="1"/>
</dbReference>
<comment type="subcellular location">
    <subcellularLocation>
        <location evidence="1">Cell outer membrane</location>
    </subcellularLocation>
</comment>
<dbReference type="InterPro" id="IPR006664">
    <property type="entry name" value="OMP_bac"/>
</dbReference>
<dbReference type="PRINTS" id="PR01021">
    <property type="entry name" value="OMPADOMAIN"/>
</dbReference>
<evidence type="ECO:0000256" key="1">
    <source>
        <dbReference type="ARBA" id="ARBA00004442"/>
    </source>
</evidence>
<evidence type="ECO:0000313" key="7">
    <source>
        <dbReference type="Proteomes" id="UP000186026"/>
    </source>
</evidence>
<gene>
    <name evidence="6" type="ORF">SAMN05421761_10810</name>
</gene>
<dbReference type="Proteomes" id="UP000186026">
    <property type="component" value="Unassembled WGS sequence"/>
</dbReference>
<name>A0A1N7MZ39_9BACT</name>
<dbReference type="CDD" id="cd07185">
    <property type="entry name" value="OmpA_C-like"/>
    <property type="match status" value="1"/>
</dbReference>
<evidence type="ECO:0000256" key="2">
    <source>
        <dbReference type="ARBA" id="ARBA00023136"/>
    </source>
</evidence>
<reference evidence="7" key="1">
    <citation type="submission" date="2017-01" db="EMBL/GenBank/DDBJ databases">
        <authorList>
            <person name="Varghese N."/>
            <person name="Submissions S."/>
        </authorList>
    </citation>
    <scope>NUCLEOTIDE SEQUENCE [LARGE SCALE GENOMIC DNA]</scope>
    <source>
        <strain evidence="7">DSM 46698</strain>
    </source>
</reference>
<dbReference type="EMBL" id="FTOP01000008">
    <property type="protein sequence ID" value="SIS91377.1"/>
    <property type="molecule type" value="Genomic_DNA"/>
</dbReference>
<sequence>MKQALLSILLVLTFLTVSGQTYTIIDNRAIRLHEEGDELIQKRQYDDAIAKFKASINREANFLESYLKWGRILLTQGFPDQAIEVADRGLKRNVKAPNHLLGEFAWLKVHCFLKLGDFNQAIAAFDQSEHLLNTAFQSQRPFREMKDQISFIRTHLDNPFVIEKEKLADPLNQFVLQYFPVLTADSKKLLFTKRDGLANNEHEDIFVAYYDEEEGLWSNPRSIANSINTAYNEGTCTISADGKILIFTSCQMPDSFGDCDLYISYKVNEVWQKPVNMGKHVNSRVWDSQPSLSADGSILFFSSNRRGGFGGKDIWYTLRMPDGSWSEAKNLGADINTAKDEVSPFIYFNNEILFFASEGHLGFGGLDLFMSRVEKGVFSTPENLGYPINDHQDQLALFITAQRDYAYYTETVFHEGKQERSFIYRFKFPEEIYLGEKLMVTEGRVFNKSTGEPVEAKLSLVDLVSDSTMYEFRSDGRTGDFTMLYPDRPASGLYVEKKGFLPKIYNVDRDSLANQKNLDVELTPVASGEEFIFENIFFDFDKADLKPESTTSLKRLISFLQDNPNVEIMIVGHTDNVGSEPYNQELSLRRAASVKKYLVENEISDERLQISGKGSQVPLVSNDTAINRALNRRITVSIL</sequence>
<dbReference type="Gene3D" id="3.30.1330.60">
    <property type="entry name" value="OmpA-like domain"/>
    <property type="match status" value="1"/>
</dbReference>
<dbReference type="PROSITE" id="PS51123">
    <property type="entry name" value="OMPA_2"/>
    <property type="match status" value="1"/>
</dbReference>
<dbReference type="OrthoDB" id="9809364at2"/>
<keyword evidence="7" id="KW-1185">Reference proteome</keyword>
<dbReference type="AlphaFoldDB" id="A0A1N7MZ39"/>
<evidence type="ECO:0000256" key="3">
    <source>
        <dbReference type="ARBA" id="ARBA00023237"/>
    </source>
</evidence>
<evidence type="ECO:0000259" key="5">
    <source>
        <dbReference type="PROSITE" id="PS51123"/>
    </source>
</evidence>
<dbReference type="SUPFAM" id="SSF103088">
    <property type="entry name" value="OmpA-like"/>
    <property type="match status" value="1"/>
</dbReference>
<dbReference type="Gene3D" id="1.25.40.10">
    <property type="entry name" value="Tetratricopeptide repeat domain"/>
    <property type="match status" value="1"/>
</dbReference>
<dbReference type="InterPro" id="IPR011990">
    <property type="entry name" value="TPR-like_helical_dom_sf"/>
</dbReference>
<dbReference type="PANTHER" id="PTHR30329">
    <property type="entry name" value="STATOR ELEMENT OF FLAGELLAR MOTOR COMPLEX"/>
    <property type="match status" value="1"/>
</dbReference>
<feature type="domain" description="OmpA-like" evidence="5">
    <location>
        <begin position="525"/>
        <end position="639"/>
    </location>
</feature>
<dbReference type="SUPFAM" id="SSF48452">
    <property type="entry name" value="TPR-like"/>
    <property type="match status" value="1"/>
</dbReference>
<keyword evidence="2 4" id="KW-0472">Membrane</keyword>